<dbReference type="SUPFAM" id="SSF46785">
    <property type="entry name" value="Winged helix' DNA-binding domain"/>
    <property type="match status" value="1"/>
</dbReference>
<name>A0A977KCM8_9CREN</name>
<evidence type="ECO:0000259" key="1">
    <source>
        <dbReference type="Pfam" id="PF03551"/>
    </source>
</evidence>
<protein>
    <recommendedName>
        <fullName evidence="1">Transcription regulator PadR N-terminal domain-containing protein</fullName>
    </recommendedName>
</protein>
<dbReference type="InterPro" id="IPR005149">
    <property type="entry name" value="Tscrpt_reg_PadR_N"/>
</dbReference>
<dbReference type="InterPro" id="IPR052509">
    <property type="entry name" value="Metal_resp_DNA-bind_regulator"/>
</dbReference>
<keyword evidence="3" id="KW-1185">Reference proteome</keyword>
<dbReference type="Pfam" id="PF03551">
    <property type="entry name" value="PadR"/>
    <property type="match status" value="1"/>
</dbReference>
<feature type="domain" description="Transcription regulator PadR N-terminal" evidence="1">
    <location>
        <begin position="32"/>
        <end position="97"/>
    </location>
</feature>
<dbReference type="EMBL" id="CP006868">
    <property type="protein sequence ID" value="UXD22220.1"/>
    <property type="molecule type" value="Genomic_DNA"/>
</dbReference>
<gene>
    <name evidence="2" type="ORF">IPA_02690</name>
</gene>
<evidence type="ECO:0000313" key="2">
    <source>
        <dbReference type="EMBL" id="UXD22220.1"/>
    </source>
</evidence>
<dbReference type="InterPro" id="IPR036390">
    <property type="entry name" value="WH_DNA-bd_sf"/>
</dbReference>
<dbReference type="PANTHER" id="PTHR33169">
    <property type="entry name" value="PADR-FAMILY TRANSCRIPTIONAL REGULATOR"/>
    <property type="match status" value="1"/>
</dbReference>
<organism evidence="2 3">
    <name type="scientific">Ignicoccus pacificus DSM 13166</name>
    <dbReference type="NCBI Taxonomy" id="940294"/>
    <lineage>
        <taxon>Archaea</taxon>
        <taxon>Thermoproteota</taxon>
        <taxon>Thermoprotei</taxon>
        <taxon>Desulfurococcales</taxon>
        <taxon>Desulfurococcaceae</taxon>
        <taxon>Ignicoccus</taxon>
    </lineage>
</organism>
<evidence type="ECO:0000313" key="3">
    <source>
        <dbReference type="Proteomes" id="UP001063698"/>
    </source>
</evidence>
<dbReference type="Gene3D" id="1.10.10.10">
    <property type="entry name" value="Winged helix-like DNA-binding domain superfamily/Winged helix DNA-binding domain"/>
    <property type="match status" value="1"/>
</dbReference>
<dbReference type="KEGG" id="ipc:IPA_02690"/>
<sequence length="165" mass="18800">MFGPPATTLGLIEPNFIEEIENQAREFLDLIILNAIKEGKDQAMSIYDQIRSCGIPMNMSTFYATLRELEREGLVRSEGARNKRYYITEKGEKYLEENAQRLERVKEVTRKLRVAKAIGIPMMMATLKELLNNLDKLSPEDRAEIMEALGTASIAVKKVLAKYVE</sequence>
<reference evidence="2" key="1">
    <citation type="submission" date="2013-11" db="EMBL/GenBank/DDBJ databases">
        <title>Comparative genomics of Ignicoccus.</title>
        <authorList>
            <person name="Podar M."/>
        </authorList>
    </citation>
    <scope>NUCLEOTIDE SEQUENCE</scope>
    <source>
        <strain evidence="2">DSM 13166</strain>
    </source>
</reference>
<accession>A0A977KCM8</accession>
<dbReference type="PANTHER" id="PTHR33169:SF14">
    <property type="entry name" value="TRANSCRIPTIONAL REGULATOR RV3488"/>
    <property type="match status" value="1"/>
</dbReference>
<dbReference type="Proteomes" id="UP001063698">
    <property type="component" value="Chromosome"/>
</dbReference>
<proteinExistence type="predicted"/>
<dbReference type="AlphaFoldDB" id="A0A977KCM8"/>
<dbReference type="InterPro" id="IPR036388">
    <property type="entry name" value="WH-like_DNA-bd_sf"/>
</dbReference>